<reference evidence="8" key="1">
    <citation type="submission" date="2016-10" db="EMBL/GenBank/DDBJ databases">
        <authorList>
            <person name="Varghese N."/>
            <person name="Submissions S."/>
        </authorList>
    </citation>
    <scope>NUCLEOTIDE SEQUENCE [LARGE SCALE GENOMIC DNA]</scope>
    <source>
        <strain evidence="8">DSM 45237</strain>
    </source>
</reference>
<comment type="subcellular location">
    <subcellularLocation>
        <location evidence="1">Cell membrane</location>
        <topology evidence="1">Multi-pass membrane protein</topology>
    </subcellularLocation>
</comment>
<feature type="transmembrane region" description="Helical" evidence="6">
    <location>
        <begin position="112"/>
        <end position="137"/>
    </location>
</feature>
<evidence type="ECO:0000256" key="1">
    <source>
        <dbReference type="ARBA" id="ARBA00004651"/>
    </source>
</evidence>
<feature type="transmembrane region" description="Helical" evidence="6">
    <location>
        <begin position="297"/>
        <end position="317"/>
    </location>
</feature>
<feature type="transmembrane region" description="Helical" evidence="6">
    <location>
        <begin position="74"/>
        <end position="100"/>
    </location>
</feature>
<dbReference type="STRING" id="561176.SAMN04488561_2385"/>
<feature type="transmembrane region" description="Helical" evidence="6">
    <location>
        <begin position="540"/>
        <end position="559"/>
    </location>
</feature>
<feature type="transmembrane region" description="Helical" evidence="6">
    <location>
        <begin position="418"/>
        <end position="439"/>
    </location>
</feature>
<feature type="transmembrane region" description="Helical" evidence="6">
    <location>
        <begin position="329"/>
        <end position="349"/>
    </location>
</feature>
<evidence type="ECO:0000256" key="3">
    <source>
        <dbReference type="ARBA" id="ARBA00022692"/>
    </source>
</evidence>
<dbReference type="Pfam" id="PF09678">
    <property type="entry name" value="Caa3_CtaG"/>
    <property type="match status" value="1"/>
</dbReference>
<feature type="transmembrane region" description="Helical" evidence="6">
    <location>
        <begin position="571"/>
        <end position="590"/>
    </location>
</feature>
<sequence length="687" mass="72504">MRRVRQLNLEDRPATAAAPDVTGLRLSRRRAPLAAVAVLAAGVAGGPGIAAAVAQDAAVYASIHVDFPGTAVPVTTAVARLVADVAALIAVGGIVVALFLRPRRGGGRDRLSRGLTLTTVQVAALVWLSAAAVSVLAEAADAGGAPLSSAVLPGHLPYLVSFSDLPKAWILTALCAAVVAAGAFLARRWPGLLVPFGAGVLGMLAPVVVGQVLVGPDHDVGVDAAAIQVVLVAATFGPVLVLGLRAATSRVLEHETLRRAARLLATGLPLVLATELAVTWFKLAGSPLLGPGTGRLAVVRLAAVVVVGAALAAAWWWTRRGALTGRRLMWCLATAVVAVAGWLGAGVAMTRIPPPQYFVPTSYAQVFLGFDVDAPPSAAALVTAWRPNVLFAVLAAVAVLIYLLAVRRLRRRGDLWPVGRTAAWTAGWLVVVVVTSSGLGRYSGPSFSVHMGVHMALNMLAPVLLAMGGVTTLLLRAARPAGPRAAAGPHEWLTALLGSGLLRLAYHPLLVFVVFIGSYYGLYLTGLFGDAMRFHWAHQLMNLHFVVVGYLFFSLVVGVDRPPRPLPHLGRLGFVLAAMPFHAFFGVILMNSDTVIAEEYYRLLDLPWIGDLDGVQRTGGGIAWAGGEIPLLLVMSALGLQWARSDEREARRRDRHFDSGLDDDFDSYNEMLRRLGERAARDGKAHP</sequence>
<dbReference type="GO" id="GO:0005886">
    <property type="term" value="C:plasma membrane"/>
    <property type="evidence" value="ECO:0007669"/>
    <property type="project" value="UniProtKB-SubCell"/>
</dbReference>
<feature type="transmembrane region" description="Helical" evidence="6">
    <location>
        <begin position="389"/>
        <end position="406"/>
    </location>
</feature>
<evidence type="ECO:0000313" key="8">
    <source>
        <dbReference type="Proteomes" id="UP000181980"/>
    </source>
</evidence>
<feature type="transmembrane region" description="Helical" evidence="6">
    <location>
        <begin position="193"/>
        <end position="214"/>
    </location>
</feature>
<dbReference type="EMBL" id="FNUC01000003">
    <property type="protein sequence ID" value="SEE71439.1"/>
    <property type="molecule type" value="Genomic_DNA"/>
</dbReference>
<feature type="transmembrane region" description="Helical" evidence="6">
    <location>
        <begin position="168"/>
        <end position="186"/>
    </location>
</feature>
<name>A0A1H5L2S9_9ACTN</name>
<keyword evidence="5 6" id="KW-0472">Membrane</keyword>
<gene>
    <name evidence="7" type="ORF">SAMN04488561_2385</name>
</gene>
<proteinExistence type="predicted"/>
<feature type="transmembrane region" description="Helical" evidence="6">
    <location>
        <begin position="260"/>
        <end position="281"/>
    </location>
</feature>
<keyword evidence="2" id="KW-1003">Cell membrane</keyword>
<organism evidence="7 8">
    <name type="scientific">Jiangella alba</name>
    <dbReference type="NCBI Taxonomy" id="561176"/>
    <lineage>
        <taxon>Bacteria</taxon>
        <taxon>Bacillati</taxon>
        <taxon>Actinomycetota</taxon>
        <taxon>Actinomycetes</taxon>
        <taxon>Jiangellales</taxon>
        <taxon>Jiangellaceae</taxon>
        <taxon>Jiangella</taxon>
    </lineage>
</organism>
<keyword evidence="8" id="KW-1185">Reference proteome</keyword>
<evidence type="ECO:0000256" key="6">
    <source>
        <dbReference type="SAM" id="Phobius"/>
    </source>
</evidence>
<evidence type="ECO:0000256" key="4">
    <source>
        <dbReference type="ARBA" id="ARBA00022989"/>
    </source>
</evidence>
<feature type="transmembrane region" description="Helical" evidence="6">
    <location>
        <begin position="33"/>
        <end position="54"/>
    </location>
</feature>
<protein>
    <submittedName>
        <fullName evidence="7">Putative copper resistance protein D</fullName>
    </submittedName>
</protein>
<keyword evidence="4 6" id="KW-1133">Transmembrane helix</keyword>
<dbReference type="Proteomes" id="UP000181980">
    <property type="component" value="Unassembled WGS sequence"/>
</dbReference>
<accession>A0A1H5L2S9</accession>
<evidence type="ECO:0000256" key="2">
    <source>
        <dbReference type="ARBA" id="ARBA00022475"/>
    </source>
</evidence>
<feature type="transmembrane region" description="Helical" evidence="6">
    <location>
        <begin position="226"/>
        <end position="248"/>
    </location>
</feature>
<feature type="transmembrane region" description="Helical" evidence="6">
    <location>
        <begin position="509"/>
        <end position="528"/>
    </location>
</feature>
<keyword evidence="3 6" id="KW-0812">Transmembrane</keyword>
<evidence type="ECO:0000256" key="5">
    <source>
        <dbReference type="ARBA" id="ARBA00023136"/>
    </source>
</evidence>
<feature type="transmembrane region" description="Helical" evidence="6">
    <location>
        <begin position="622"/>
        <end position="643"/>
    </location>
</feature>
<dbReference type="InterPro" id="IPR019108">
    <property type="entry name" value="Caa3_assmbl_CtaG-rel"/>
</dbReference>
<dbReference type="AlphaFoldDB" id="A0A1H5L2S9"/>
<feature type="transmembrane region" description="Helical" evidence="6">
    <location>
        <begin position="451"/>
        <end position="475"/>
    </location>
</feature>
<evidence type="ECO:0000313" key="7">
    <source>
        <dbReference type="EMBL" id="SEE71439.1"/>
    </source>
</evidence>